<evidence type="ECO:0000256" key="1">
    <source>
        <dbReference type="ARBA" id="ARBA00022475"/>
    </source>
</evidence>
<feature type="transmembrane region" description="Helical" evidence="6">
    <location>
        <begin position="215"/>
        <end position="232"/>
    </location>
</feature>
<dbReference type="Pfam" id="PF03699">
    <property type="entry name" value="UPF0182"/>
    <property type="match status" value="1"/>
</dbReference>
<feature type="transmembrane region" description="Helical" evidence="6">
    <location>
        <begin position="117"/>
        <end position="137"/>
    </location>
</feature>
<feature type="compositionally biased region" description="Polar residues" evidence="5">
    <location>
        <begin position="729"/>
        <end position="740"/>
    </location>
</feature>
<gene>
    <name evidence="7" type="ORF">GCM10023147_21600</name>
</gene>
<evidence type="ECO:0000313" key="8">
    <source>
        <dbReference type="Proteomes" id="UP001500635"/>
    </source>
</evidence>
<evidence type="ECO:0000256" key="2">
    <source>
        <dbReference type="ARBA" id="ARBA00022692"/>
    </source>
</evidence>
<evidence type="ECO:0000256" key="3">
    <source>
        <dbReference type="ARBA" id="ARBA00022989"/>
    </source>
</evidence>
<keyword evidence="2 6" id="KW-0812">Transmembrane</keyword>
<dbReference type="EMBL" id="BAABFR010000027">
    <property type="protein sequence ID" value="GAA4392069.1"/>
    <property type="molecule type" value="Genomic_DNA"/>
</dbReference>
<dbReference type="InterPro" id="IPR005372">
    <property type="entry name" value="UPF0182"/>
</dbReference>
<keyword evidence="1" id="KW-1003">Cell membrane</keyword>
<feature type="transmembrane region" description="Helical" evidence="6">
    <location>
        <begin position="21"/>
        <end position="40"/>
    </location>
</feature>
<keyword evidence="8" id="KW-1185">Reference proteome</keyword>
<feature type="region of interest" description="Disordered" evidence="5">
    <location>
        <begin position="617"/>
        <end position="647"/>
    </location>
</feature>
<organism evidence="7 8">
    <name type="scientific">Tsukamurella soli</name>
    <dbReference type="NCBI Taxonomy" id="644556"/>
    <lineage>
        <taxon>Bacteria</taxon>
        <taxon>Bacillati</taxon>
        <taxon>Actinomycetota</taxon>
        <taxon>Actinomycetes</taxon>
        <taxon>Mycobacteriales</taxon>
        <taxon>Tsukamurellaceae</taxon>
        <taxon>Tsukamurella</taxon>
    </lineage>
</organism>
<dbReference type="NCBIfam" id="NF000825">
    <property type="entry name" value="PRK00068.1"/>
    <property type="match status" value="1"/>
</dbReference>
<feature type="region of interest" description="Disordered" evidence="5">
    <location>
        <begin position="729"/>
        <end position="752"/>
    </location>
</feature>
<keyword evidence="3 6" id="KW-1133">Transmembrane helix</keyword>
<feature type="transmembrane region" description="Helical" evidence="6">
    <location>
        <begin position="169"/>
        <end position="195"/>
    </location>
</feature>
<evidence type="ECO:0000256" key="5">
    <source>
        <dbReference type="SAM" id="MobiDB-lite"/>
    </source>
</evidence>
<name>A0ABP8JJY6_9ACTN</name>
<sequence length="999" mass="108043">MERVSNRGATSIPSLSRRAKILIAIAVVLLAVLLIGPKFVDLYTNFLWFASVGHASVLRTVVLSRLVLFFVAGLFMWLATFLGLWLAYRVRPAFLPSPTDDPVVRYRAVVTSRIKTFGLIPSILVGLIGGIFGQASWRTVQLFLHRVPFGIQDPQFHKDIGFYAFTLPFVHLVLTFLFAGLIVLFLANLVAHYVFGGIRLAGREGRLARGARIQLATIAGAFLLTKAAAYWFDRYDLVYSERSRMFTGAGYADIHAVLPAKAILTGIAVICAGAFFAGVVMRDLRVPAIATVLMLFSSLVVGFGWPQAVQYFSVNPSLEKETPYIQRNLEGTKQAYGLTDIKYVRDFGKASKDQLQTITPADSASLQNVRLLDPSVVSDAFSKRNELKQFYTVPEQLAVDRYVTDGKLTNYLVAAIELDPSKTPTDWANRHLVYTHGNGFLAAPAGQVNEVLSDAGQANLGSAGGLPVMTTNGIPVSTAPGAQKQITVTQPRIYFGEVIGSDPDFYSIVGGAGEPREYDNDRDHTSYDGAGGVSIGSWSRRLAYAIKFGERNLLFNRDIDSKSKIIYLRDPRDRVRQVAPFLTTDTKTYPVIDQATGHIVWIVDGYTTLPRYPYAEPTPLANATTKPDQEQQPQSALPSSTRTQPDEQIGYIRNSVKATVDAYDGTVHLYQVDDHDPVLNAWKKVFPGVIEPSSAIPPAIADHFRYPEDLFEVQRFLLQKYHTTNPTSFRQGNNLWQMSDSPDRTPDQGSAQAPYYSVASNLQNGDGYFQLSSLMQARDQDYLAAQMSVSSSPSTYGQITLREFVKGGLVPGPKAAAGLINASAPITNDRANITAINPRYGNMQSIVLKDGGLVYLWPMYASTGEKDPPKLIKVLALNPVTSTVGYQPTVAQALKQAGYLGVDSALGSAATGVAGGPAEGVAPAQTPVPAQAGGTPTATVPGAGDSPEVRAAVKAVSDAWAAVVAAQKSGDQVAIGQAMDKLGQAVAKLTAAESAQAPK</sequence>
<reference evidence="8" key="1">
    <citation type="journal article" date="2019" name="Int. J. Syst. Evol. Microbiol.">
        <title>The Global Catalogue of Microorganisms (GCM) 10K type strain sequencing project: providing services to taxonomists for standard genome sequencing and annotation.</title>
        <authorList>
            <consortium name="The Broad Institute Genomics Platform"/>
            <consortium name="The Broad Institute Genome Sequencing Center for Infectious Disease"/>
            <person name="Wu L."/>
            <person name="Ma J."/>
        </authorList>
    </citation>
    <scope>NUCLEOTIDE SEQUENCE [LARGE SCALE GENOMIC DNA]</scope>
    <source>
        <strain evidence="8">JCM 17688</strain>
    </source>
</reference>
<evidence type="ECO:0000256" key="4">
    <source>
        <dbReference type="ARBA" id="ARBA00023136"/>
    </source>
</evidence>
<evidence type="ECO:0000313" key="7">
    <source>
        <dbReference type="EMBL" id="GAA4392069.1"/>
    </source>
</evidence>
<proteinExistence type="predicted"/>
<feature type="transmembrane region" description="Helical" evidence="6">
    <location>
        <begin position="66"/>
        <end position="88"/>
    </location>
</feature>
<dbReference type="PANTHER" id="PTHR39344:SF1">
    <property type="entry name" value="UPF0182 PROTEIN SLL1060"/>
    <property type="match status" value="1"/>
</dbReference>
<keyword evidence="4 6" id="KW-0472">Membrane</keyword>
<feature type="compositionally biased region" description="Polar residues" evidence="5">
    <location>
        <begin position="621"/>
        <end position="643"/>
    </location>
</feature>
<comment type="caution">
    <text evidence="7">The sequence shown here is derived from an EMBL/GenBank/DDBJ whole genome shotgun (WGS) entry which is preliminary data.</text>
</comment>
<dbReference type="PANTHER" id="PTHR39344">
    <property type="entry name" value="UPF0182 PROTEIN SLL1060"/>
    <property type="match status" value="1"/>
</dbReference>
<dbReference type="Proteomes" id="UP001500635">
    <property type="component" value="Unassembled WGS sequence"/>
</dbReference>
<feature type="transmembrane region" description="Helical" evidence="6">
    <location>
        <begin position="262"/>
        <end position="281"/>
    </location>
</feature>
<accession>A0ABP8JJY6</accession>
<protein>
    <submittedName>
        <fullName evidence="7">UPF0182 family protein</fullName>
    </submittedName>
</protein>
<evidence type="ECO:0000256" key="6">
    <source>
        <dbReference type="SAM" id="Phobius"/>
    </source>
</evidence>
<feature type="transmembrane region" description="Helical" evidence="6">
    <location>
        <begin position="288"/>
        <end position="305"/>
    </location>
</feature>